<dbReference type="EMBL" id="MGBR01000001">
    <property type="protein sequence ID" value="OGK73423.1"/>
    <property type="molecule type" value="Genomic_DNA"/>
</dbReference>
<evidence type="ECO:0000313" key="3">
    <source>
        <dbReference type="EMBL" id="OGK73423.1"/>
    </source>
</evidence>
<organism evidence="3 4">
    <name type="scientific">Candidatus Roizmanbacteria bacterium RIFOXYD1_FULL_38_12</name>
    <dbReference type="NCBI Taxonomy" id="1802093"/>
    <lineage>
        <taxon>Bacteria</taxon>
        <taxon>Candidatus Roizmaniibacteriota</taxon>
    </lineage>
</organism>
<keyword evidence="2" id="KW-0472">Membrane</keyword>
<feature type="region of interest" description="Disordered" evidence="1">
    <location>
        <begin position="155"/>
        <end position="182"/>
    </location>
</feature>
<dbReference type="Proteomes" id="UP000177050">
    <property type="component" value="Unassembled WGS sequence"/>
</dbReference>
<evidence type="ECO:0000313" key="4">
    <source>
        <dbReference type="Proteomes" id="UP000177050"/>
    </source>
</evidence>
<dbReference type="AlphaFoldDB" id="A0A1F7KZW5"/>
<protein>
    <submittedName>
        <fullName evidence="3">Uncharacterized protein</fullName>
    </submittedName>
</protein>
<proteinExistence type="predicted"/>
<reference evidence="3 4" key="1">
    <citation type="journal article" date="2016" name="Nat. Commun.">
        <title>Thousands of microbial genomes shed light on interconnected biogeochemical processes in an aquifer system.</title>
        <authorList>
            <person name="Anantharaman K."/>
            <person name="Brown C.T."/>
            <person name="Hug L.A."/>
            <person name="Sharon I."/>
            <person name="Castelle C.J."/>
            <person name="Probst A.J."/>
            <person name="Thomas B.C."/>
            <person name="Singh A."/>
            <person name="Wilkins M.J."/>
            <person name="Karaoz U."/>
            <person name="Brodie E.L."/>
            <person name="Williams K.H."/>
            <person name="Hubbard S.S."/>
            <person name="Banfield J.F."/>
        </authorList>
    </citation>
    <scope>NUCLEOTIDE SEQUENCE [LARGE SCALE GENOMIC DNA]</scope>
</reference>
<feature type="transmembrane region" description="Helical" evidence="2">
    <location>
        <begin position="191"/>
        <end position="211"/>
    </location>
</feature>
<sequence>MVGWEIDMKKKKIGTILILVMTMSIFGAIIYLSMLLSNKGEKSVTQIKKTKASAQTYHKLLALNVTPPDLTDHSAPTVIPDSVTSTGITSIPTPQSPSPKVPYVQTTLQPSVTVPTTTPVTMPSPTRPAPTLVVFTPTPTTMLLAYRTMTITPTLIPSRNTGGEEQKKSISPTFQPTRGAPIENKLPETGWVQLSTILFIVAVTTIFLSFLF</sequence>
<gene>
    <name evidence="3" type="ORF">A3K52_01345</name>
</gene>
<keyword evidence="2" id="KW-1133">Transmembrane helix</keyword>
<name>A0A1F7KZW5_9BACT</name>
<feature type="transmembrane region" description="Helical" evidence="2">
    <location>
        <begin position="16"/>
        <end position="36"/>
    </location>
</feature>
<comment type="caution">
    <text evidence="3">The sequence shown here is derived from an EMBL/GenBank/DDBJ whole genome shotgun (WGS) entry which is preliminary data.</text>
</comment>
<evidence type="ECO:0000256" key="2">
    <source>
        <dbReference type="SAM" id="Phobius"/>
    </source>
</evidence>
<accession>A0A1F7KZW5</accession>
<evidence type="ECO:0000256" key="1">
    <source>
        <dbReference type="SAM" id="MobiDB-lite"/>
    </source>
</evidence>
<keyword evidence="2" id="KW-0812">Transmembrane</keyword>